<dbReference type="InterPro" id="IPR010998">
    <property type="entry name" value="Integrase_recombinase_N"/>
</dbReference>
<proteinExistence type="inferred from homology"/>
<evidence type="ECO:0000313" key="8">
    <source>
        <dbReference type="EMBL" id="EDM25608.1"/>
    </source>
</evidence>
<dbReference type="InterPro" id="IPR002104">
    <property type="entry name" value="Integrase_catalytic"/>
</dbReference>
<dbReference type="Pfam" id="PF13495">
    <property type="entry name" value="Phage_int_SAM_4"/>
    <property type="match status" value="1"/>
</dbReference>
<accession>A6DRS3</accession>
<dbReference type="InterPro" id="IPR050090">
    <property type="entry name" value="Tyrosine_recombinase_XerCD"/>
</dbReference>
<evidence type="ECO:0000259" key="6">
    <source>
        <dbReference type="PROSITE" id="PS51898"/>
    </source>
</evidence>
<dbReference type="InterPro" id="IPR013762">
    <property type="entry name" value="Integrase-like_cat_sf"/>
</dbReference>
<keyword evidence="4" id="KW-0233">DNA recombination</keyword>
<evidence type="ECO:0000256" key="3">
    <source>
        <dbReference type="ARBA" id="ARBA00023125"/>
    </source>
</evidence>
<dbReference type="Proteomes" id="UP000004947">
    <property type="component" value="Unassembled WGS sequence"/>
</dbReference>
<dbReference type="GO" id="GO:0003677">
    <property type="term" value="F:DNA binding"/>
    <property type="evidence" value="ECO:0007669"/>
    <property type="project" value="UniProtKB-UniRule"/>
</dbReference>
<dbReference type="eggNOG" id="COG4974">
    <property type="taxonomic scope" value="Bacteria"/>
</dbReference>
<evidence type="ECO:0000313" key="9">
    <source>
        <dbReference type="Proteomes" id="UP000004947"/>
    </source>
</evidence>
<comment type="caution">
    <text evidence="8">The sequence shown here is derived from an EMBL/GenBank/DDBJ whole genome shotgun (WGS) entry which is preliminary data.</text>
</comment>
<dbReference type="AlphaFoldDB" id="A6DRS3"/>
<dbReference type="InterPro" id="IPR011010">
    <property type="entry name" value="DNA_brk_join_enz"/>
</dbReference>
<keyword evidence="9" id="KW-1185">Reference proteome</keyword>
<keyword evidence="2" id="KW-0229">DNA integration</keyword>
<comment type="similarity">
    <text evidence="1">Belongs to the 'phage' integrase family.</text>
</comment>
<dbReference type="InterPro" id="IPR011946">
    <property type="entry name" value="Integrase_integron-type"/>
</dbReference>
<evidence type="ECO:0000256" key="5">
    <source>
        <dbReference type="PROSITE-ProRule" id="PRU01248"/>
    </source>
</evidence>
<dbReference type="GO" id="GO:0015074">
    <property type="term" value="P:DNA integration"/>
    <property type="evidence" value="ECO:0007669"/>
    <property type="project" value="UniProtKB-KW"/>
</dbReference>
<evidence type="ECO:0000256" key="2">
    <source>
        <dbReference type="ARBA" id="ARBA00022908"/>
    </source>
</evidence>
<keyword evidence="3 5" id="KW-0238">DNA-binding</keyword>
<dbReference type="OrthoDB" id="9801717at2"/>
<dbReference type="NCBIfam" id="TIGR02249">
    <property type="entry name" value="integrase_gron"/>
    <property type="match status" value="1"/>
</dbReference>
<dbReference type="Gene3D" id="1.10.443.10">
    <property type="entry name" value="Intergrase catalytic core"/>
    <property type="match status" value="1"/>
</dbReference>
<dbReference type="CDD" id="cd01193">
    <property type="entry name" value="INT_IntI_C"/>
    <property type="match status" value="1"/>
</dbReference>
<sequence length="424" mass="49688">MSNMKIFKAFLLKQKGVYVKTVDYYLRWVVQYADFSRKLGRSPYEKSCLDQYMRSLFGRVEDWQIKQAEEAVKYYWYWRGGEESNNSDWKSEEDIKSDRLESRFNEEFDGLLVEFEKAMRLQQKSYRTIQSYVTWVERYLAHAKTHYKESDYVRDFLSHLVMRYNVAASTQNQALCALVLFFKYILKCDLGDVSGSLRSKKDVRLPVVLTVDEVREILSASTGKEQLMMKLIYGGGLRKSECLRLRIKDLDFSRGSLNIRDGKGNKDRQTLLSRDLKEQIDCHLNEVRKLFEIDRESEVAGVFLPNALIKKYPNAGRKWAWFWLFPSEKLSIDPMTSQKTIRRHHNSGQMLSRFLKATCEDLGIKKQCTVHTLRHSFATHLLERGTDLRTIQELLGHEDISTTQIYTHVLSLNQSGTRSPLDDL</sequence>
<evidence type="ECO:0000256" key="4">
    <source>
        <dbReference type="ARBA" id="ARBA00023172"/>
    </source>
</evidence>
<dbReference type="PROSITE" id="PS51900">
    <property type="entry name" value="CB"/>
    <property type="match status" value="1"/>
</dbReference>
<gene>
    <name evidence="8" type="ORF">LNTAR_24980</name>
</gene>
<organism evidence="8 9">
    <name type="scientific">Lentisphaera araneosa HTCC2155</name>
    <dbReference type="NCBI Taxonomy" id="313628"/>
    <lineage>
        <taxon>Bacteria</taxon>
        <taxon>Pseudomonadati</taxon>
        <taxon>Lentisphaerota</taxon>
        <taxon>Lentisphaeria</taxon>
        <taxon>Lentisphaerales</taxon>
        <taxon>Lentisphaeraceae</taxon>
        <taxon>Lentisphaera</taxon>
    </lineage>
</organism>
<feature type="domain" description="Tyr recombinase" evidence="6">
    <location>
        <begin position="204"/>
        <end position="422"/>
    </location>
</feature>
<reference evidence="8 9" key="1">
    <citation type="journal article" date="2010" name="J. Bacteriol.">
        <title>Genome sequence of Lentisphaera araneosa HTCC2155T, the type species of the order Lentisphaerales in the phylum Lentisphaerae.</title>
        <authorList>
            <person name="Thrash J.C."/>
            <person name="Cho J.C."/>
            <person name="Vergin K.L."/>
            <person name="Morris R.M."/>
            <person name="Giovannoni S.J."/>
        </authorList>
    </citation>
    <scope>NUCLEOTIDE SEQUENCE [LARGE SCALE GENOMIC DNA]</scope>
    <source>
        <strain evidence="8 9">HTCC2155</strain>
    </source>
</reference>
<evidence type="ECO:0000256" key="1">
    <source>
        <dbReference type="ARBA" id="ARBA00008857"/>
    </source>
</evidence>
<dbReference type="PANTHER" id="PTHR30349:SF64">
    <property type="entry name" value="PROPHAGE INTEGRASE INTD-RELATED"/>
    <property type="match status" value="1"/>
</dbReference>
<protein>
    <submittedName>
        <fullName evidence="8">Integron integrase Phage integrase Phage integrase N-terminal SAM-like domain</fullName>
    </submittedName>
</protein>
<dbReference type="Gene3D" id="1.10.150.130">
    <property type="match status" value="1"/>
</dbReference>
<feature type="domain" description="Core-binding (CB)" evidence="7">
    <location>
        <begin position="106"/>
        <end position="186"/>
    </location>
</feature>
<dbReference type="PROSITE" id="PS51898">
    <property type="entry name" value="TYR_RECOMBINASE"/>
    <property type="match status" value="1"/>
</dbReference>
<dbReference type="Pfam" id="PF00589">
    <property type="entry name" value="Phage_integrase"/>
    <property type="match status" value="1"/>
</dbReference>
<evidence type="ECO:0000259" key="7">
    <source>
        <dbReference type="PROSITE" id="PS51900"/>
    </source>
</evidence>
<dbReference type="PANTHER" id="PTHR30349">
    <property type="entry name" value="PHAGE INTEGRASE-RELATED"/>
    <property type="match status" value="1"/>
</dbReference>
<dbReference type="EMBL" id="ABCK01000026">
    <property type="protein sequence ID" value="EDM25608.1"/>
    <property type="molecule type" value="Genomic_DNA"/>
</dbReference>
<dbReference type="SUPFAM" id="SSF56349">
    <property type="entry name" value="DNA breaking-rejoining enzymes"/>
    <property type="match status" value="1"/>
</dbReference>
<dbReference type="InterPro" id="IPR004107">
    <property type="entry name" value="Integrase_SAM-like_N"/>
</dbReference>
<dbReference type="GO" id="GO:0006310">
    <property type="term" value="P:DNA recombination"/>
    <property type="evidence" value="ECO:0007669"/>
    <property type="project" value="UniProtKB-KW"/>
</dbReference>
<name>A6DRS3_9BACT</name>
<dbReference type="InterPro" id="IPR044068">
    <property type="entry name" value="CB"/>
</dbReference>